<dbReference type="InterPro" id="IPR036514">
    <property type="entry name" value="SGNH_hydro_sf"/>
</dbReference>
<organism evidence="3 4">
    <name type="scientific">Bombardia bombarda</name>
    <dbReference type="NCBI Taxonomy" id="252184"/>
    <lineage>
        <taxon>Eukaryota</taxon>
        <taxon>Fungi</taxon>
        <taxon>Dikarya</taxon>
        <taxon>Ascomycota</taxon>
        <taxon>Pezizomycotina</taxon>
        <taxon>Sordariomycetes</taxon>
        <taxon>Sordariomycetidae</taxon>
        <taxon>Sordariales</taxon>
        <taxon>Lasiosphaeriaceae</taxon>
        <taxon>Bombardia</taxon>
    </lineage>
</organism>
<reference evidence="3" key="1">
    <citation type="submission" date="2023-06" db="EMBL/GenBank/DDBJ databases">
        <title>Genome-scale phylogeny and comparative genomics of the fungal order Sordariales.</title>
        <authorList>
            <consortium name="Lawrence Berkeley National Laboratory"/>
            <person name="Hensen N."/>
            <person name="Bonometti L."/>
            <person name="Westerberg I."/>
            <person name="Brannstrom I.O."/>
            <person name="Guillou S."/>
            <person name="Cros-Aarteil S."/>
            <person name="Calhoun S."/>
            <person name="Haridas S."/>
            <person name="Kuo A."/>
            <person name="Mondo S."/>
            <person name="Pangilinan J."/>
            <person name="Riley R."/>
            <person name="LaButti K."/>
            <person name="Andreopoulos B."/>
            <person name="Lipzen A."/>
            <person name="Chen C."/>
            <person name="Yanf M."/>
            <person name="Daum C."/>
            <person name="Ng V."/>
            <person name="Clum A."/>
            <person name="Steindorff A."/>
            <person name="Ohm R."/>
            <person name="Martin F."/>
            <person name="Silar P."/>
            <person name="Natvig D."/>
            <person name="Lalanne C."/>
            <person name="Gautier V."/>
            <person name="Ament-velasquez S.L."/>
            <person name="Kruys A."/>
            <person name="Hutchinson M.I."/>
            <person name="Powell A.J."/>
            <person name="Barry K."/>
            <person name="Miller A.N."/>
            <person name="Grigoriev I.V."/>
            <person name="Debuchy R."/>
            <person name="Gladieux P."/>
            <person name="Thoren M.H."/>
            <person name="Johannesson H."/>
        </authorList>
    </citation>
    <scope>NUCLEOTIDE SEQUENCE</scope>
    <source>
        <strain evidence="3">SMH3391-2</strain>
    </source>
</reference>
<sequence>MSFPNSESDLLGLKRVARLLLLIWSVSVAGIIVGVDAKKCSGEHWVDIWGSMPQLVEPGNLPSVPYNGTASVFQNATLRQTVYITQTASTIRLQFSNAFGGSDLAITSATVALPATVNGSSGTGSSAIQPSTLQTITFSGQRSFIVPPGALVFSDPLSFSVRAQSVLAVTVYLATGQAGHAITGHPGSRTTSFMGPGDLTSSPDLSSSSPDVQRTDHWYFLSTIEAWLPAASSALAIIGDSITDGRGSTTNANNRWPDQLLSLLTQKSPTTISIINQAAGGNRLLADGLGPSALSRLDRDVIAHSAISYCLVFIGVNDLGTSALGPDLVKTADRVVSGYDQIVTRLHRAGIAAWGATITPMSGPGQAYSDPERERQRQRVNAWVRDSGRFDAVVDFDKAVRGGNGENQTQLDPRYDSGDYLHLNPEGYRVMAGAVDLALFERFRGKGMNKIVRKVRSTGEREQMRANEK</sequence>
<keyword evidence="4" id="KW-1185">Reference proteome</keyword>
<keyword evidence="3" id="KW-0378">Hydrolase</keyword>
<dbReference type="SUPFAM" id="SSF52266">
    <property type="entry name" value="SGNH hydrolase"/>
    <property type="match status" value="1"/>
</dbReference>
<dbReference type="CDD" id="cd01830">
    <property type="entry name" value="XynE_like"/>
    <property type="match status" value="1"/>
</dbReference>
<evidence type="ECO:0000259" key="2">
    <source>
        <dbReference type="Pfam" id="PF13472"/>
    </source>
</evidence>
<comment type="caution">
    <text evidence="3">The sequence shown here is derived from an EMBL/GenBank/DDBJ whole genome shotgun (WGS) entry which is preliminary data.</text>
</comment>
<dbReference type="InterPro" id="IPR013830">
    <property type="entry name" value="SGNH_hydro"/>
</dbReference>
<evidence type="ECO:0000313" key="4">
    <source>
        <dbReference type="Proteomes" id="UP001174934"/>
    </source>
</evidence>
<protein>
    <submittedName>
        <fullName evidence="3">SGNH hydrolase-type esterase domain-containing protein</fullName>
    </submittedName>
</protein>
<dbReference type="GO" id="GO:0016787">
    <property type="term" value="F:hydrolase activity"/>
    <property type="evidence" value="ECO:0007669"/>
    <property type="project" value="UniProtKB-KW"/>
</dbReference>
<proteinExistence type="predicted"/>
<feature type="region of interest" description="Disordered" evidence="1">
    <location>
        <begin position="183"/>
        <end position="209"/>
    </location>
</feature>
<feature type="domain" description="SGNH hydrolase-type esterase" evidence="2">
    <location>
        <begin position="238"/>
        <end position="430"/>
    </location>
</feature>
<dbReference type="EMBL" id="JAULSR010000005">
    <property type="protein sequence ID" value="KAK0617911.1"/>
    <property type="molecule type" value="Genomic_DNA"/>
</dbReference>
<evidence type="ECO:0000313" key="3">
    <source>
        <dbReference type="EMBL" id="KAK0617911.1"/>
    </source>
</evidence>
<name>A0AA39WM62_9PEZI</name>
<gene>
    <name evidence="3" type="ORF">B0T17DRAFT_591855</name>
</gene>
<accession>A0AA39WM62</accession>
<evidence type="ECO:0000256" key="1">
    <source>
        <dbReference type="SAM" id="MobiDB-lite"/>
    </source>
</evidence>
<dbReference type="AlphaFoldDB" id="A0AA39WM62"/>
<feature type="compositionally biased region" description="Low complexity" evidence="1">
    <location>
        <begin position="198"/>
        <end position="209"/>
    </location>
</feature>
<dbReference type="Proteomes" id="UP001174934">
    <property type="component" value="Unassembled WGS sequence"/>
</dbReference>
<dbReference type="Pfam" id="PF13472">
    <property type="entry name" value="Lipase_GDSL_2"/>
    <property type="match status" value="1"/>
</dbReference>
<dbReference type="PANTHER" id="PTHR43784:SF3">
    <property type="entry name" value="GDSL FAMILY LIPASE"/>
    <property type="match status" value="1"/>
</dbReference>
<dbReference type="Gene3D" id="3.40.50.1110">
    <property type="entry name" value="SGNH hydrolase"/>
    <property type="match status" value="1"/>
</dbReference>
<dbReference type="InterPro" id="IPR053140">
    <property type="entry name" value="GDSL_Rv0518-like"/>
</dbReference>
<dbReference type="PANTHER" id="PTHR43784">
    <property type="entry name" value="GDSL-LIKE LIPASE/ACYLHYDROLASE, PUTATIVE (AFU_ORTHOLOGUE AFUA_2G00820)-RELATED"/>
    <property type="match status" value="1"/>
</dbReference>